<dbReference type="Proteomes" id="UP001234989">
    <property type="component" value="Chromosome 12"/>
</dbReference>
<evidence type="ECO:0000313" key="9">
    <source>
        <dbReference type="EMBL" id="WMV57183.1"/>
    </source>
</evidence>
<dbReference type="EMBL" id="CP133623">
    <property type="protein sequence ID" value="WMV57183.1"/>
    <property type="molecule type" value="Genomic_DNA"/>
</dbReference>
<dbReference type="GO" id="GO:0015211">
    <property type="term" value="F:purine nucleoside transmembrane transporter activity"/>
    <property type="evidence" value="ECO:0007669"/>
    <property type="project" value="InterPro"/>
</dbReference>
<dbReference type="GO" id="GO:0016020">
    <property type="term" value="C:membrane"/>
    <property type="evidence" value="ECO:0007669"/>
    <property type="project" value="UniProtKB-SubCell"/>
</dbReference>
<keyword evidence="5 8" id="KW-1133">Transmembrane helix</keyword>
<feature type="transmembrane region" description="Helical" evidence="8">
    <location>
        <begin position="123"/>
        <end position="141"/>
    </location>
</feature>
<dbReference type="AlphaFoldDB" id="A0AAF1A1C8"/>
<feature type="transmembrane region" description="Helical" evidence="8">
    <location>
        <begin position="94"/>
        <end position="111"/>
    </location>
</feature>
<comment type="similarity">
    <text evidence="2">Belongs to the purine permeases (TC 2.A.7.14) family.</text>
</comment>
<sequence length="143" mass="15365">MVSNGNQHDGGGNQHNSGGVRHSGGGVQYISAIDEKNDESKPSTSLHKLTVSSLVKHKFTDYSVNAVVLMMLGSIILGLHMNGDRPINESNQQYTLGFVMTLVGVALHGFINAGVEYSHVKAGVVVTFDLVMQMQFLISMFSA</sequence>
<evidence type="ECO:0000313" key="10">
    <source>
        <dbReference type="Proteomes" id="UP001234989"/>
    </source>
</evidence>
<protein>
    <submittedName>
        <fullName evidence="9">Uncharacterized protein</fullName>
    </submittedName>
</protein>
<keyword evidence="3" id="KW-0813">Transport</keyword>
<organism evidence="9 10">
    <name type="scientific">Solanum verrucosum</name>
    <dbReference type="NCBI Taxonomy" id="315347"/>
    <lineage>
        <taxon>Eukaryota</taxon>
        <taxon>Viridiplantae</taxon>
        <taxon>Streptophyta</taxon>
        <taxon>Embryophyta</taxon>
        <taxon>Tracheophyta</taxon>
        <taxon>Spermatophyta</taxon>
        <taxon>Magnoliopsida</taxon>
        <taxon>eudicotyledons</taxon>
        <taxon>Gunneridae</taxon>
        <taxon>Pentapetalae</taxon>
        <taxon>asterids</taxon>
        <taxon>lamiids</taxon>
        <taxon>Solanales</taxon>
        <taxon>Solanaceae</taxon>
        <taxon>Solanoideae</taxon>
        <taxon>Solaneae</taxon>
        <taxon>Solanum</taxon>
    </lineage>
</organism>
<evidence type="ECO:0000256" key="6">
    <source>
        <dbReference type="ARBA" id="ARBA00023136"/>
    </source>
</evidence>
<reference evidence="9" key="1">
    <citation type="submission" date="2023-08" db="EMBL/GenBank/DDBJ databases">
        <title>A de novo genome assembly of Solanum verrucosum Schlechtendal, a Mexican diploid species geographically isolated from the other diploid A-genome species in potato relatives.</title>
        <authorList>
            <person name="Hosaka K."/>
        </authorList>
    </citation>
    <scope>NUCLEOTIDE SEQUENCE</scope>
    <source>
        <tissue evidence="9">Young leaves</tissue>
    </source>
</reference>
<dbReference type="PANTHER" id="PTHR31376:SF8">
    <property type="entry name" value="PURINE PERMEASE-RELATED"/>
    <property type="match status" value="1"/>
</dbReference>
<keyword evidence="6 8" id="KW-0472">Membrane</keyword>
<dbReference type="GO" id="GO:0005345">
    <property type="term" value="F:purine nucleobase transmembrane transporter activity"/>
    <property type="evidence" value="ECO:0007669"/>
    <property type="project" value="UniProtKB-ARBA"/>
</dbReference>
<evidence type="ECO:0000256" key="8">
    <source>
        <dbReference type="SAM" id="Phobius"/>
    </source>
</evidence>
<keyword evidence="4 8" id="KW-0812">Transmembrane</keyword>
<feature type="transmembrane region" description="Helical" evidence="8">
    <location>
        <begin position="62"/>
        <end position="82"/>
    </location>
</feature>
<evidence type="ECO:0000256" key="7">
    <source>
        <dbReference type="SAM" id="MobiDB-lite"/>
    </source>
</evidence>
<accession>A0AAF1A1C8</accession>
<evidence type="ECO:0000256" key="3">
    <source>
        <dbReference type="ARBA" id="ARBA00022448"/>
    </source>
</evidence>
<gene>
    <name evidence="9" type="ORF">MTR67_050568</name>
</gene>
<evidence type="ECO:0000256" key="5">
    <source>
        <dbReference type="ARBA" id="ARBA00022989"/>
    </source>
</evidence>
<comment type="subcellular location">
    <subcellularLocation>
        <location evidence="1">Membrane</location>
    </subcellularLocation>
</comment>
<dbReference type="InterPro" id="IPR030182">
    <property type="entry name" value="PUP_plant"/>
</dbReference>
<evidence type="ECO:0000256" key="2">
    <source>
        <dbReference type="ARBA" id="ARBA00006213"/>
    </source>
</evidence>
<proteinExistence type="inferred from homology"/>
<keyword evidence="10" id="KW-1185">Reference proteome</keyword>
<dbReference type="PANTHER" id="PTHR31376">
    <property type="entry name" value="OS09G0467300 PROTEIN-RELATED"/>
    <property type="match status" value="1"/>
</dbReference>
<evidence type="ECO:0000256" key="1">
    <source>
        <dbReference type="ARBA" id="ARBA00004370"/>
    </source>
</evidence>
<dbReference type="Pfam" id="PF16913">
    <property type="entry name" value="PUNUT"/>
    <property type="match status" value="1"/>
</dbReference>
<evidence type="ECO:0000256" key="4">
    <source>
        <dbReference type="ARBA" id="ARBA00022692"/>
    </source>
</evidence>
<name>A0AAF1A1C8_SOLVR</name>
<feature type="region of interest" description="Disordered" evidence="7">
    <location>
        <begin position="1"/>
        <end position="23"/>
    </location>
</feature>